<feature type="region of interest" description="Disordered" evidence="2">
    <location>
        <begin position="448"/>
        <end position="480"/>
    </location>
</feature>
<keyword evidence="5" id="KW-1185">Reference proteome</keyword>
<dbReference type="InterPro" id="IPR001005">
    <property type="entry name" value="SANT/Myb"/>
</dbReference>
<evidence type="ECO:0000256" key="2">
    <source>
        <dbReference type="SAM" id="MobiDB-lite"/>
    </source>
</evidence>
<feature type="region of interest" description="Disordered" evidence="2">
    <location>
        <begin position="279"/>
        <end position="330"/>
    </location>
</feature>
<accession>A0A7R8YM08</accession>
<protein>
    <recommendedName>
        <fullName evidence="3">Myb-like domain-containing protein</fullName>
    </recommendedName>
</protein>
<evidence type="ECO:0000313" key="4">
    <source>
        <dbReference type="EMBL" id="CAD7077716.1"/>
    </source>
</evidence>
<reference evidence="4 5" key="1">
    <citation type="submission" date="2020-11" db="EMBL/GenBank/DDBJ databases">
        <authorList>
            <person name="Wallbank WR R."/>
            <person name="Pardo Diaz C."/>
            <person name="Kozak K."/>
            <person name="Martin S."/>
            <person name="Jiggins C."/>
            <person name="Moest M."/>
            <person name="Warren A I."/>
            <person name="Generalovic N T."/>
            <person name="Byers J.R.P. K."/>
            <person name="Montejo-Kovacevich G."/>
            <person name="Yen C E."/>
        </authorList>
    </citation>
    <scope>NUCLEOTIDE SEQUENCE [LARGE SCALE GENOMIC DNA]</scope>
</reference>
<feature type="compositionally biased region" description="Low complexity" evidence="2">
    <location>
        <begin position="191"/>
        <end position="201"/>
    </location>
</feature>
<feature type="compositionally biased region" description="Basic and acidic residues" evidence="2">
    <location>
        <begin position="134"/>
        <end position="143"/>
    </location>
</feature>
<sequence>MSTRRRIKAAAILPPKRPTRDSSAAASAPKQVKVEPKLEVKSEPKVEVKTESDVPTLPPVEKVPPIELKSPDKPVPVADKVPVDSYATSTELAANEVVAVVQESIDLTDNDLFKSPPVLANHRRTESFSASDAEYDRNEDLGAHKLGAQGPPSPVKFRQRIRPTPFFGMRRNSTQGYGSDMEDEPRRQRHTSTSSNTGGSTPQRIRPPTVQRIRTESSCSNFSDYSKDPSIKHSSKPPTFADNSRANTARREFLVRFNGGVPEKTSMKMSDLIYYNPSTNPMVATDPQKPTESAGEEIKNESTPEESPRIKPEAEEKETAMPVPQLKLGPDGEMILDEQSLVIETTADKEARATLANTKVIYMDEFSGNNGFYRRTKRTKDWSSEETIKFYRCLHTVGTDFSLMLALFPNRSRRDLKLKFKKEERTNLNLINKALLYPKTFNVSELKQELDKEEHEKEAKRKEKEEIEKQKAEKKAILKQRPRTRIKYTSKSSNILKDGDLVYELEENTSEQKVSSPVQTEIRVEKKKRTRKPKQAPTLPLSEKLTENIPAEDKKHPIEDFIVENQINNIHENSVEPGLQTIIGTVSDPLSLESVDQIDPNHPSSAIENYTYTCDPDIIPSETVEVSSVEIIDVEYNEQYVPEPSENSIVPDVSSIKAELPSTKETTLNAQNEPQPEDLPIKISKLEKDTEGGITVSDEYPDVFDYEKTQTEPKPLHVKSEEVEKIDENQKHNEPVENIKQDKNDATEDEVYEVEVIPNVKEDSNVGGAKRENEEVSATVEEVVENEEPCETISPEAQNNEITSSKDVDAAMERFMLNDLGKILTDLVNGSLVVVASEDEENPSRVINEIYIMDKETGTLSDVPLDLPEDIVNCIVEELNITAA</sequence>
<dbReference type="OrthoDB" id="272624at2759"/>
<dbReference type="GO" id="GO:0005634">
    <property type="term" value="C:nucleus"/>
    <property type="evidence" value="ECO:0007669"/>
    <property type="project" value="UniProtKB-SubCell"/>
</dbReference>
<dbReference type="InterPro" id="IPR039467">
    <property type="entry name" value="TFIIIB_B''_Myb"/>
</dbReference>
<feature type="compositionally biased region" description="Basic and acidic residues" evidence="2">
    <location>
        <begin position="296"/>
        <end position="319"/>
    </location>
</feature>
<comment type="subcellular location">
    <subcellularLocation>
        <location evidence="1">Nucleus</location>
    </subcellularLocation>
</comment>
<dbReference type="GO" id="GO:0070898">
    <property type="term" value="P:RNA polymerase III preinitiation complex assembly"/>
    <property type="evidence" value="ECO:0007669"/>
    <property type="project" value="TreeGrafter"/>
</dbReference>
<dbReference type="PANTHER" id="PTHR22929:SF0">
    <property type="entry name" value="TRANSCRIPTION FACTOR TFIIIB COMPONENT B'' HOMOLOG"/>
    <property type="match status" value="1"/>
</dbReference>
<feature type="compositionally biased region" description="Basic residues" evidence="2">
    <location>
        <begin position="525"/>
        <end position="534"/>
    </location>
</feature>
<dbReference type="InParanoid" id="A0A7R8YM08"/>
<feature type="region of interest" description="Disordered" evidence="2">
    <location>
        <begin position="111"/>
        <end position="247"/>
    </location>
</feature>
<dbReference type="Pfam" id="PF15963">
    <property type="entry name" value="Myb_DNA-bind_7"/>
    <property type="match status" value="1"/>
</dbReference>
<dbReference type="Proteomes" id="UP000594454">
    <property type="component" value="Chromosome 1"/>
</dbReference>
<dbReference type="GO" id="GO:0000126">
    <property type="term" value="C:transcription factor TFIIIB complex"/>
    <property type="evidence" value="ECO:0007669"/>
    <property type="project" value="TreeGrafter"/>
</dbReference>
<dbReference type="InterPro" id="IPR009057">
    <property type="entry name" value="Homeodomain-like_sf"/>
</dbReference>
<dbReference type="GO" id="GO:0001156">
    <property type="term" value="F:TFIIIC-class transcription factor complex binding"/>
    <property type="evidence" value="ECO:0007669"/>
    <property type="project" value="TreeGrafter"/>
</dbReference>
<dbReference type="EMBL" id="LR899009">
    <property type="protein sequence ID" value="CAD7077716.1"/>
    <property type="molecule type" value="Genomic_DNA"/>
</dbReference>
<dbReference type="SMART" id="SM00717">
    <property type="entry name" value="SANT"/>
    <property type="match status" value="1"/>
</dbReference>
<evidence type="ECO:0000256" key="1">
    <source>
        <dbReference type="ARBA" id="ARBA00004123"/>
    </source>
</evidence>
<dbReference type="PANTHER" id="PTHR22929">
    <property type="entry name" value="RNA POLYMERASE III TRANSCRIPTION INITIATION FACTOR B"/>
    <property type="match status" value="1"/>
</dbReference>
<evidence type="ECO:0000313" key="5">
    <source>
        <dbReference type="Proteomes" id="UP000594454"/>
    </source>
</evidence>
<dbReference type="AlphaFoldDB" id="A0A7R8YM08"/>
<gene>
    <name evidence="4" type="ORF">HERILL_LOCUS1038</name>
</gene>
<organism evidence="4 5">
    <name type="scientific">Hermetia illucens</name>
    <name type="common">Black soldier fly</name>
    <dbReference type="NCBI Taxonomy" id="343691"/>
    <lineage>
        <taxon>Eukaryota</taxon>
        <taxon>Metazoa</taxon>
        <taxon>Ecdysozoa</taxon>
        <taxon>Arthropoda</taxon>
        <taxon>Hexapoda</taxon>
        <taxon>Insecta</taxon>
        <taxon>Pterygota</taxon>
        <taxon>Neoptera</taxon>
        <taxon>Endopterygota</taxon>
        <taxon>Diptera</taxon>
        <taxon>Brachycera</taxon>
        <taxon>Stratiomyomorpha</taxon>
        <taxon>Stratiomyidae</taxon>
        <taxon>Hermetiinae</taxon>
        <taxon>Hermetia</taxon>
    </lineage>
</organism>
<feature type="domain" description="Myb-like" evidence="3">
    <location>
        <begin position="378"/>
        <end position="426"/>
    </location>
</feature>
<feature type="region of interest" description="Disordered" evidence="2">
    <location>
        <begin position="1"/>
        <end position="78"/>
    </location>
</feature>
<dbReference type="SUPFAM" id="SSF46689">
    <property type="entry name" value="Homeodomain-like"/>
    <property type="match status" value="1"/>
</dbReference>
<dbReference type="FunCoup" id="A0A7R8YM08">
    <property type="interactions" value="3"/>
</dbReference>
<feature type="compositionally biased region" description="Basic and acidic residues" evidence="2">
    <location>
        <begin position="448"/>
        <end position="476"/>
    </location>
</feature>
<proteinExistence type="predicted"/>
<dbReference type="CDD" id="cd00167">
    <property type="entry name" value="SANT"/>
    <property type="match status" value="1"/>
</dbReference>
<feature type="region of interest" description="Disordered" evidence="2">
    <location>
        <begin position="514"/>
        <end position="537"/>
    </location>
</feature>
<name>A0A7R8YM08_HERIL</name>
<evidence type="ECO:0000259" key="3">
    <source>
        <dbReference type="SMART" id="SM00717"/>
    </source>
</evidence>
<feature type="compositionally biased region" description="Basic and acidic residues" evidence="2">
    <location>
        <begin position="32"/>
        <end position="52"/>
    </location>
</feature>